<protein>
    <recommendedName>
        <fullName evidence="4">DUF4806 domain-containing protein</fullName>
    </recommendedName>
</protein>
<accession>A0A8J2KJI7</accession>
<evidence type="ECO:0008006" key="4">
    <source>
        <dbReference type="Google" id="ProtNLM"/>
    </source>
</evidence>
<comment type="caution">
    <text evidence="2">The sequence shown here is derived from an EMBL/GenBank/DDBJ whole genome shotgun (WGS) entry which is preliminary data.</text>
</comment>
<gene>
    <name evidence="2" type="ORF">AFUS01_LOCUS24802</name>
</gene>
<feature type="compositionally biased region" description="Basic residues" evidence="1">
    <location>
        <begin position="439"/>
        <end position="456"/>
    </location>
</feature>
<dbReference type="OrthoDB" id="10028922at2759"/>
<dbReference type="EMBL" id="CAJVCH010312935">
    <property type="protein sequence ID" value="CAG7786227.1"/>
    <property type="molecule type" value="Genomic_DNA"/>
</dbReference>
<feature type="region of interest" description="Disordered" evidence="1">
    <location>
        <begin position="675"/>
        <end position="698"/>
    </location>
</feature>
<feature type="region of interest" description="Disordered" evidence="1">
    <location>
        <begin position="438"/>
        <end position="474"/>
    </location>
</feature>
<organism evidence="2 3">
    <name type="scientific">Allacma fusca</name>
    <dbReference type="NCBI Taxonomy" id="39272"/>
    <lineage>
        <taxon>Eukaryota</taxon>
        <taxon>Metazoa</taxon>
        <taxon>Ecdysozoa</taxon>
        <taxon>Arthropoda</taxon>
        <taxon>Hexapoda</taxon>
        <taxon>Collembola</taxon>
        <taxon>Symphypleona</taxon>
        <taxon>Sminthuridae</taxon>
        <taxon>Allacma</taxon>
    </lineage>
</organism>
<feature type="compositionally biased region" description="Polar residues" evidence="1">
    <location>
        <begin position="497"/>
        <end position="520"/>
    </location>
</feature>
<dbReference type="AlphaFoldDB" id="A0A8J2KJI7"/>
<evidence type="ECO:0000256" key="1">
    <source>
        <dbReference type="SAM" id="MobiDB-lite"/>
    </source>
</evidence>
<keyword evidence="3" id="KW-1185">Reference proteome</keyword>
<evidence type="ECO:0000313" key="3">
    <source>
        <dbReference type="Proteomes" id="UP000708208"/>
    </source>
</evidence>
<name>A0A8J2KJI7_9HEXA</name>
<dbReference type="Proteomes" id="UP000708208">
    <property type="component" value="Unassembled WGS sequence"/>
</dbReference>
<feature type="compositionally biased region" description="Polar residues" evidence="1">
    <location>
        <begin position="675"/>
        <end position="684"/>
    </location>
</feature>
<feature type="region of interest" description="Disordered" evidence="1">
    <location>
        <begin position="76"/>
        <end position="95"/>
    </location>
</feature>
<sequence length="698" mass="79186">MLKRKERTTRRKVSEAVKTFRVLSSCTSSVNYSEDVPVNNIVHCGFPEISLVSNDQNNSPSRDNCSVDSRYESSQNPFFDSCETSSRNNSSKIKNESLNFPNSLREWAINYQINQNALTSLLRILSDLDIPRLPTDARSFLKTPRTTLTRWVEPGQYCHIGVWKWIKQVIESHPKDFKNNQEVLLDISIDGLPISRSSNSQFWPIQGCVLNVPNSTPFIIGIYHGYQKPKCANTFLQDFISEMCDIREGVEHNNKFYQIKLGKFVCDTPARSFITCIKGHNAYYGCGKCQQKGTYYRGRVTFNPQAKTLRTDNSFKNQDQKSHHNGESNLLAIGVGMVSQFPDDPMHLLYLGLNLHPGKEMLRLKRYHQVGWIQPTHQYLGHQELNLLIIFRGLYLQQRSLRRAGSSLLLPTNILEARQQTRKLEKFSDISISAETGVGKRRKVPRGVPKVLKKRKTPDSAGASSPDPVSPQNVMFNKADKLLGSRHLFRNDPSDQRLFSDNSATGQSAHCSKQMSEPSNLSLPTDILQTILKSVEIIKLRQQQHGELLDLLHRQVNQIQKNARAVEASICSFSLPVKTMEHMLKLNQELSILTAIGGTNVGDATRKVLSRLMSNNVASNFNWEGRGNKTRFRDFNICDIAIEAVFEFFDRKSSLTSIENAVKAWLKLSPFRKNGGTNSTTSVSRIDDEDNEHECELD</sequence>
<feature type="compositionally biased region" description="Acidic residues" evidence="1">
    <location>
        <begin position="687"/>
        <end position="698"/>
    </location>
</feature>
<reference evidence="2" key="1">
    <citation type="submission" date="2021-06" db="EMBL/GenBank/DDBJ databases">
        <authorList>
            <person name="Hodson N. C."/>
            <person name="Mongue J. A."/>
            <person name="Jaron S. K."/>
        </authorList>
    </citation>
    <scope>NUCLEOTIDE SEQUENCE</scope>
</reference>
<proteinExistence type="predicted"/>
<feature type="region of interest" description="Disordered" evidence="1">
    <location>
        <begin position="493"/>
        <end position="520"/>
    </location>
</feature>
<evidence type="ECO:0000313" key="2">
    <source>
        <dbReference type="EMBL" id="CAG7786227.1"/>
    </source>
</evidence>
<dbReference type="PANTHER" id="PTHR33053">
    <property type="entry name" value="PROTEIN, PUTATIVE-RELATED"/>
    <property type="match status" value="1"/>
</dbReference>